<dbReference type="STRING" id="35525.A0A164TT73"/>
<dbReference type="SUPFAM" id="SSF48403">
    <property type="entry name" value="Ankyrin repeat"/>
    <property type="match status" value="1"/>
</dbReference>
<reference evidence="1 2" key="1">
    <citation type="submission" date="2016-03" db="EMBL/GenBank/DDBJ databases">
        <title>EvidentialGene: Evidence-directed Construction of Genes on Genomes.</title>
        <authorList>
            <person name="Gilbert D.G."/>
            <person name="Choi J.-H."/>
            <person name="Mockaitis K."/>
            <person name="Colbourne J."/>
            <person name="Pfrender M."/>
        </authorList>
    </citation>
    <scope>NUCLEOTIDE SEQUENCE [LARGE SCALE GENOMIC DNA]</scope>
    <source>
        <strain evidence="1 2">Xinb3</strain>
        <tissue evidence="1">Complete organism</tissue>
    </source>
</reference>
<dbReference type="InterPro" id="IPR036770">
    <property type="entry name" value="Ankyrin_rpt-contain_sf"/>
</dbReference>
<dbReference type="EMBL" id="LRGB01001728">
    <property type="protein sequence ID" value="KZS10727.1"/>
    <property type="molecule type" value="Genomic_DNA"/>
</dbReference>
<gene>
    <name evidence="1" type="ORF">APZ42_024734</name>
</gene>
<accession>A0A164TT73</accession>
<comment type="caution">
    <text evidence="1">The sequence shown here is derived from an EMBL/GenBank/DDBJ whole genome shotgun (WGS) entry which is preliminary data.</text>
</comment>
<dbReference type="SMART" id="SM00248">
    <property type="entry name" value="ANK"/>
    <property type="match status" value="3"/>
</dbReference>
<dbReference type="AlphaFoldDB" id="A0A164TT73"/>
<dbReference type="OrthoDB" id="439236at2759"/>
<protein>
    <submittedName>
        <fullName evidence="1">Uncharacterized protein</fullName>
    </submittedName>
</protein>
<keyword evidence="2" id="KW-1185">Reference proteome</keyword>
<organism evidence="1 2">
    <name type="scientific">Daphnia magna</name>
    <dbReference type="NCBI Taxonomy" id="35525"/>
    <lineage>
        <taxon>Eukaryota</taxon>
        <taxon>Metazoa</taxon>
        <taxon>Ecdysozoa</taxon>
        <taxon>Arthropoda</taxon>
        <taxon>Crustacea</taxon>
        <taxon>Branchiopoda</taxon>
        <taxon>Diplostraca</taxon>
        <taxon>Cladocera</taxon>
        <taxon>Anomopoda</taxon>
        <taxon>Daphniidae</taxon>
        <taxon>Daphnia</taxon>
    </lineage>
</organism>
<dbReference type="Pfam" id="PF12796">
    <property type="entry name" value="Ank_2"/>
    <property type="match status" value="1"/>
</dbReference>
<evidence type="ECO:0000313" key="2">
    <source>
        <dbReference type="Proteomes" id="UP000076858"/>
    </source>
</evidence>
<evidence type="ECO:0000313" key="1">
    <source>
        <dbReference type="EMBL" id="KZS10727.1"/>
    </source>
</evidence>
<sequence>MQREENFKYYGYLAPTFKLNPNTTPSKCSSCAMKTYPTFSAAKADAVLKRGYAITRLCNQEIFLEMIDAPRKEIRKGIIKKLGSAAWDYCPKAEFLNQRYDEKTLLHRKEDGQTIAHKGAAENNKLLIRILRFHQHKFAAHNSLGETPLVVAIAYGNEDVANYLWISGKVVQMVKDNNTVLHYAAKYGNDGLARAACKKGCPTTSIRRLNQEIIRAYT</sequence>
<proteinExistence type="predicted"/>
<dbReference type="Proteomes" id="UP000076858">
    <property type="component" value="Unassembled WGS sequence"/>
</dbReference>
<dbReference type="InterPro" id="IPR002110">
    <property type="entry name" value="Ankyrin_rpt"/>
</dbReference>
<name>A0A164TT73_9CRUS</name>
<dbReference type="Gene3D" id="1.25.40.20">
    <property type="entry name" value="Ankyrin repeat-containing domain"/>
    <property type="match status" value="1"/>
</dbReference>